<accession>A0ABR5VBD8</accession>
<comment type="caution">
    <text evidence="1">The sequence shown here is derived from an EMBL/GenBank/DDBJ whole genome shotgun (WGS) entry which is preliminary data.</text>
</comment>
<dbReference type="Proteomes" id="UP000070339">
    <property type="component" value="Unassembled WGS sequence"/>
</dbReference>
<gene>
    <name evidence="1" type="ORF">WM41_0700</name>
</gene>
<evidence type="ECO:0000313" key="1">
    <source>
        <dbReference type="EMBL" id="KXU18644.1"/>
    </source>
</evidence>
<evidence type="ECO:0000313" key="2">
    <source>
        <dbReference type="Proteomes" id="UP000070339"/>
    </source>
</evidence>
<proteinExistence type="predicted"/>
<organism evidence="1 2">
    <name type="scientific">Corynebacterium simulans</name>
    <dbReference type="NCBI Taxonomy" id="146827"/>
    <lineage>
        <taxon>Bacteria</taxon>
        <taxon>Bacillati</taxon>
        <taxon>Actinomycetota</taxon>
        <taxon>Actinomycetes</taxon>
        <taxon>Mycobacteriales</taxon>
        <taxon>Corynebacteriaceae</taxon>
        <taxon>Corynebacterium</taxon>
    </lineage>
</organism>
<dbReference type="EMBL" id="LTEB01000018">
    <property type="protein sequence ID" value="KXU18644.1"/>
    <property type="molecule type" value="Genomic_DNA"/>
</dbReference>
<reference evidence="1 2" key="1">
    <citation type="journal article" date="2016" name="Int. J. Syst. Evol. Microbiol.">
        <title>Resolving the Complexity of Human Skin Metagenomes Using Single-Molecule Sequencing.</title>
        <authorList>
            <consortium name="NISC Comparative Sequencing Program"/>
            <person name="Tsai Y.C."/>
            <person name="Conlan S."/>
            <person name="Deming C."/>
            <person name="Segre J.A."/>
            <person name="Kong H.H."/>
            <person name="Korlach J."/>
            <person name="Oh J."/>
        </authorList>
    </citation>
    <scope>NUCLEOTIDE SEQUENCE [LARGE SCALE GENOMIC DNA]</scope>
    <source>
        <strain evidence="1 2">1B08</strain>
    </source>
</reference>
<sequence length="37" mass="3684">MGFGDASSIEAPISATDLAASALVVVLGFSSLQTPFL</sequence>
<keyword evidence="2" id="KW-1185">Reference proteome</keyword>
<name>A0ABR5VBD8_9CORY</name>
<protein>
    <submittedName>
        <fullName evidence="1">Uncharacterized protein</fullName>
    </submittedName>
</protein>